<dbReference type="Pfam" id="PF17920">
    <property type="entry name" value="TetR_C_16"/>
    <property type="match status" value="1"/>
</dbReference>
<feature type="DNA-binding region" description="H-T-H motif" evidence="2">
    <location>
        <begin position="44"/>
        <end position="63"/>
    </location>
</feature>
<dbReference type="EMBL" id="JAAIKT010000008">
    <property type="protein sequence ID" value="NEW70670.1"/>
    <property type="molecule type" value="Genomic_DNA"/>
</dbReference>
<proteinExistence type="predicted"/>
<keyword evidence="1 2" id="KW-0238">DNA-binding</keyword>
<dbReference type="InterPro" id="IPR009057">
    <property type="entry name" value="Homeodomain-like_sf"/>
</dbReference>
<evidence type="ECO:0000313" key="6">
    <source>
        <dbReference type="Proteomes" id="UP000476310"/>
    </source>
</evidence>
<dbReference type="InterPro" id="IPR001647">
    <property type="entry name" value="HTH_TetR"/>
</dbReference>
<evidence type="ECO:0000256" key="3">
    <source>
        <dbReference type="SAM" id="MobiDB-lite"/>
    </source>
</evidence>
<name>A0A6G4ABS1_9ACTN</name>
<dbReference type="InterPro" id="IPR050109">
    <property type="entry name" value="HTH-type_TetR-like_transc_reg"/>
</dbReference>
<feature type="compositionally biased region" description="Basic and acidic residues" evidence="3">
    <location>
        <begin position="1"/>
        <end position="12"/>
    </location>
</feature>
<organism evidence="5 6">
    <name type="scientific">Streptomyces rhizosphaericus</name>
    <dbReference type="NCBI Taxonomy" id="114699"/>
    <lineage>
        <taxon>Bacteria</taxon>
        <taxon>Bacillati</taxon>
        <taxon>Actinomycetota</taxon>
        <taxon>Actinomycetes</taxon>
        <taxon>Kitasatosporales</taxon>
        <taxon>Streptomycetaceae</taxon>
        <taxon>Streptomyces</taxon>
        <taxon>Streptomyces violaceusniger group</taxon>
    </lineage>
</organism>
<dbReference type="RefSeq" id="WP_164425715.1">
    <property type="nucleotide sequence ID" value="NZ_JAAIKT010000008.1"/>
</dbReference>
<dbReference type="SUPFAM" id="SSF46689">
    <property type="entry name" value="Homeodomain-like"/>
    <property type="match status" value="1"/>
</dbReference>
<feature type="domain" description="HTH tetR-type" evidence="4">
    <location>
        <begin position="21"/>
        <end position="81"/>
    </location>
</feature>
<evidence type="ECO:0000256" key="1">
    <source>
        <dbReference type="ARBA" id="ARBA00023125"/>
    </source>
</evidence>
<dbReference type="InterPro" id="IPR041678">
    <property type="entry name" value="TetR_C_16"/>
</dbReference>
<keyword evidence="6" id="KW-1185">Reference proteome</keyword>
<gene>
    <name evidence="5" type="ORF">G4H13_09655</name>
</gene>
<dbReference type="Gene3D" id="1.10.357.10">
    <property type="entry name" value="Tetracycline Repressor, domain 2"/>
    <property type="match status" value="1"/>
</dbReference>
<evidence type="ECO:0000313" key="5">
    <source>
        <dbReference type="EMBL" id="NEW70670.1"/>
    </source>
</evidence>
<feature type="region of interest" description="Disordered" evidence="3">
    <location>
        <begin position="1"/>
        <end position="24"/>
    </location>
</feature>
<evidence type="ECO:0000259" key="4">
    <source>
        <dbReference type="PROSITE" id="PS50977"/>
    </source>
</evidence>
<sequence>MAERLETREPPARRGRRPGRNTTRQAVLDAARRQFAAAGFKGATIRAIAADAGVDAALVMQFFRSKDELFGAVMSISPEALSRIAGAFSGPLESVGERAVRAYLAVWEGDQPDADALRAMLRGAVSSEQAGAQLREFIESRLSEGVRRFGSDPHDAELRAALASSMLIGITVGRQIVRVSVLAEEDREAIVRRVGPALQALLVPPQSPTCCPNG</sequence>
<comment type="caution">
    <text evidence="5">The sequence shown here is derived from an EMBL/GenBank/DDBJ whole genome shotgun (WGS) entry which is preliminary data.</text>
</comment>
<dbReference type="InterPro" id="IPR036271">
    <property type="entry name" value="Tet_transcr_reg_TetR-rel_C_sf"/>
</dbReference>
<dbReference type="PRINTS" id="PR00455">
    <property type="entry name" value="HTHTETR"/>
</dbReference>
<protein>
    <submittedName>
        <fullName evidence="5">TetR/AcrR family transcriptional regulator</fullName>
    </submittedName>
</protein>
<dbReference type="Gene3D" id="1.10.10.60">
    <property type="entry name" value="Homeodomain-like"/>
    <property type="match status" value="1"/>
</dbReference>
<dbReference type="GO" id="GO:0000976">
    <property type="term" value="F:transcription cis-regulatory region binding"/>
    <property type="evidence" value="ECO:0007669"/>
    <property type="project" value="TreeGrafter"/>
</dbReference>
<reference evidence="5" key="1">
    <citation type="submission" date="2020-02" db="EMBL/GenBank/DDBJ databases">
        <title>A new Streptomyces sp. for controlling soil-borne diseases.</title>
        <authorList>
            <person name="Li X."/>
            <person name="Tian Y."/>
            <person name="Gao K."/>
        </authorList>
    </citation>
    <scope>NUCLEOTIDE SEQUENCE [LARGE SCALE GENOMIC DNA]</scope>
    <source>
        <strain evidence="5">0250</strain>
    </source>
</reference>
<dbReference type="AlphaFoldDB" id="A0A6G4ABS1"/>
<dbReference type="PANTHER" id="PTHR30055:SF235">
    <property type="entry name" value="TRANSCRIPTIONAL REGULATORY PROTEIN"/>
    <property type="match status" value="1"/>
</dbReference>
<dbReference type="PROSITE" id="PS50977">
    <property type="entry name" value="HTH_TETR_2"/>
    <property type="match status" value="1"/>
</dbReference>
<dbReference type="Proteomes" id="UP000476310">
    <property type="component" value="Unassembled WGS sequence"/>
</dbReference>
<dbReference type="PANTHER" id="PTHR30055">
    <property type="entry name" value="HTH-TYPE TRANSCRIPTIONAL REGULATOR RUTR"/>
    <property type="match status" value="1"/>
</dbReference>
<evidence type="ECO:0000256" key="2">
    <source>
        <dbReference type="PROSITE-ProRule" id="PRU00335"/>
    </source>
</evidence>
<dbReference type="GO" id="GO:0003700">
    <property type="term" value="F:DNA-binding transcription factor activity"/>
    <property type="evidence" value="ECO:0007669"/>
    <property type="project" value="TreeGrafter"/>
</dbReference>
<accession>A0A6G4ABS1</accession>
<dbReference type="SUPFAM" id="SSF48498">
    <property type="entry name" value="Tetracyclin repressor-like, C-terminal domain"/>
    <property type="match status" value="1"/>
</dbReference>
<dbReference type="Pfam" id="PF00440">
    <property type="entry name" value="TetR_N"/>
    <property type="match status" value="1"/>
</dbReference>